<evidence type="ECO:0000313" key="1">
    <source>
        <dbReference type="EMBL" id="MED6195304.1"/>
    </source>
</evidence>
<keyword evidence="2" id="KW-1185">Reference proteome</keyword>
<organism evidence="1 2">
    <name type="scientific">Stylosanthes scabra</name>
    <dbReference type="NCBI Taxonomy" id="79078"/>
    <lineage>
        <taxon>Eukaryota</taxon>
        <taxon>Viridiplantae</taxon>
        <taxon>Streptophyta</taxon>
        <taxon>Embryophyta</taxon>
        <taxon>Tracheophyta</taxon>
        <taxon>Spermatophyta</taxon>
        <taxon>Magnoliopsida</taxon>
        <taxon>eudicotyledons</taxon>
        <taxon>Gunneridae</taxon>
        <taxon>Pentapetalae</taxon>
        <taxon>rosids</taxon>
        <taxon>fabids</taxon>
        <taxon>Fabales</taxon>
        <taxon>Fabaceae</taxon>
        <taxon>Papilionoideae</taxon>
        <taxon>50 kb inversion clade</taxon>
        <taxon>dalbergioids sensu lato</taxon>
        <taxon>Dalbergieae</taxon>
        <taxon>Pterocarpus clade</taxon>
        <taxon>Stylosanthes</taxon>
    </lineage>
</organism>
<sequence length="75" mass="8257">MSVSNRRGVRFFDLSVRHGFYNYGRRSTTMLSSLTPTSMPLCLRFSKSPTSMPLNLQSTTVSVLQRLAAVTAGIG</sequence>
<evidence type="ECO:0000313" key="2">
    <source>
        <dbReference type="Proteomes" id="UP001341840"/>
    </source>
</evidence>
<gene>
    <name evidence="1" type="ORF">PIB30_036675</name>
</gene>
<proteinExistence type="predicted"/>
<name>A0ABU6XB32_9FABA</name>
<accession>A0ABU6XB32</accession>
<dbReference type="EMBL" id="JASCZI010211629">
    <property type="protein sequence ID" value="MED6195304.1"/>
    <property type="molecule type" value="Genomic_DNA"/>
</dbReference>
<dbReference type="Proteomes" id="UP001341840">
    <property type="component" value="Unassembled WGS sequence"/>
</dbReference>
<protein>
    <submittedName>
        <fullName evidence="1">Uncharacterized protein</fullName>
    </submittedName>
</protein>
<reference evidence="1 2" key="1">
    <citation type="journal article" date="2023" name="Plants (Basel)">
        <title>Bridging the Gap: Combining Genomics and Transcriptomics Approaches to Understand Stylosanthes scabra, an Orphan Legume from the Brazilian Caatinga.</title>
        <authorList>
            <person name="Ferreira-Neto J.R.C."/>
            <person name="da Silva M.D."/>
            <person name="Binneck E."/>
            <person name="de Melo N.F."/>
            <person name="da Silva R.H."/>
            <person name="de Melo A.L.T.M."/>
            <person name="Pandolfi V."/>
            <person name="Bustamante F.O."/>
            <person name="Brasileiro-Vidal A.C."/>
            <person name="Benko-Iseppon A.M."/>
        </authorList>
    </citation>
    <scope>NUCLEOTIDE SEQUENCE [LARGE SCALE GENOMIC DNA]</scope>
    <source>
        <tissue evidence="1">Leaves</tissue>
    </source>
</reference>
<comment type="caution">
    <text evidence="1">The sequence shown here is derived from an EMBL/GenBank/DDBJ whole genome shotgun (WGS) entry which is preliminary data.</text>
</comment>